<feature type="transmembrane region" description="Helical" evidence="1">
    <location>
        <begin position="264"/>
        <end position="282"/>
    </location>
</feature>
<keyword evidence="3" id="KW-0012">Acyltransferase</keyword>
<evidence type="ECO:0000313" key="4">
    <source>
        <dbReference type="Proteomes" id="UP001220395"/>
    </source>
</evidence>
<dbReference type="EMBL" id="CP117411">
    <property type="protein sequence ID" value="WCT73861.1"/>
    <property type="molecule type" value="Genomic_DNA"/>
</dbReference>
<dbReference type="Proteomes" id="UP001220395">
    <property type="component" value="Chromosome"/>
</dbReference>
<reference evidence="3 4" key="1">
    <citation type="submission" date="2023-02" db="EMBL/GenBank/DDBJ databases">
        <title>Genome sequence of Sphingomonas naphthae.</title>
        <authorList>
            <person name="Kim S."/>
            <person name="Heo J."/>
            <person name="Kwon S.-W."/>
        </authorList>
    </citation>
    <scope>NUCLEOTIDE SEQUENCE [LARGE SCALE GENOMIC DNA]</scope>
    <source>
        <strain evidence="3 4">KACC 18716</strain>
    </source>
</reference>
<sequence>MKFQRIQQLRLVAALAVVAFHALGTGTQYLPDETAIGFVRYGDLGVDLFFVISGFIICVTATSRERDWRLFLRRRLTRIVPLYWLATSAMILLLLALPGLIRTPGDLSWGQILQSFTFTTSFVSGGMPIVYLGWSLEYEMLFYLLGAVAMAGLRNPWQAMPLFLAALVVGGAILQPAADTVARHLLWPMLLEFALGVLIGSAITTGLMPWSGMAAVAVGLASLQLYPPEHDVWRVHVAGAVAAVVVLLAVLLDRRQPVRSAAGLFVAAGGDASYSIYLVQVFTVPALAKAAAWAWPTMPLDLFIPLTMIATDLAGLAACHLAERPIVRRLRERPPPATLATA</sequence>
<protein>
    <submittedName>
        <fullName evidence="3">Acyltransferase</fullName>
    </submittedName>
</protein>
<organism evidence="3 4">
    <name type="scientific">Sphingomonas naphthae</name>
    <dbReference type="NCBI Taxonomy" id="1813468"/>
    <lineage>
        <taxon>Bacteria</taxon>
        <taxon>Pseudomonadati</taxon>
        <taxon>Pseudomonadota</taxon>
        <taxon>Alphaproteobacteria</taxon>
        <taxon>Sphingomonadales</taxon>
        <taxon>Sphingomonadaceae</taxon>
        <taxon>Sphingomonas</taxon>
    </lineage>
</organism>
<accession>A0ABY7TKU4</accession>
<feature type="transmembrane region" description="Helical" evidence="1">
    <location>
        <begin position="193"/>
        <end position="221"/>
    </location>
</feature>
<proteinExistence type="predicted"/>
<feature type="transmembrane region" description="Helical" evidence="1">
    <location>
        <begin position="82"/>
        <end position="101"/>
    </location>
</feature>
<dbReference type="InterPro" id="IPR050879">
    <property type="entry name" value="Acyltransferase_3"/>
</dbReference>
<feature type="transmembrane region" description="Helical" evidence="1">
    <location>
        <begin position="113"/>
        <end position="134"/>
    </location>
</feature>
<keyword evidence="1" id="KW-1133">Transmembrane helix</keyword>
<feature type="transmembrane region" description="Helical" evidence="1">
    <location>
        <begin position="163"/>
        <end position="181"/>
    </location>
</feature>
<feature type="transmembrane region" description="Helical" evidence="1">
    <location>
        <begin position="40"/>
        <end position="61"/>
    </location>
</feature>
<dbReference type="GO" id="GO:0016746">
    <property type="term" value="F:acyltransferase activity"/>
    <property type="evidence" value="ECO:0007669"/>
    <property type="project" value="UniProtKB-KW"/>
</dbReference>
<evidence type="ECO:0000259" key="2">
    <source>
        <dbReference type="Pfam" id="PF01757"/>
    </source>
</evidence>
<keyword evidence="4" id="KW-1185">Reference proteome</keyword>
<dbReference type="PANTHER" id="PTHR23028">
    <property type="entry name" value="ACETYLTRANSFERASE"/>
    <property type="match status" value="1"/>
</dbReference>
<dbReference type="InterPro" id="IPR002656">
    <property type="entry name" value="Acyl_transf_3_dom"/>
</dbReference>
<dbReference type="RefSeq" id="WP_273688443.1">
    <property type="nucleotide sequence ID" value="NZ_CP117411.1"/>
</dbReference>
<feature type="domain" description="Acyltransferase 3" evidence="2">
    <location>
        <begin position="6"/>
        <end position="291"/>
    </location>
</feature>
<keyword evidence="1" id="KW-0472">Membrane</keyword>
<feature type="transmembrane region" description="Helical" evidence="1">
    <location>
        <begin position="233"/>
        <end position="252"/>
    </location>
</feature>
<evidence type="ECO:0000313" key="3">
    <source>
        <dbReference type="EMBL" id="WCT73861.1"/>
    </source>
</evidence>
<keyword evidence="1" id="KW-0812">Transmembrane</keyword>
<feature type="transmembrane region" description="Helical" evidence="1">
    <location>
        <begin position="302"/>
        <end position="322"/>
    </location>
</feature>
<dbReference type="Pfam" id="PF01757">
    <property type="entry name" value="Acyl_transf_3"/>
    <property type="match status" value="1"/>
</dbReference>
<name>A0ABY7TKU4_9SPHN</name>
<feature type="transmembrane region" description="Helical" evidence="1">
    <location>
        <begin position="141"/>
        <end position="157"/>
    </location>
</feature>
<evidence type="ECO:0000256" key="1">
    <source>
        <dbReference type="SAM" id="Phobius"/>
    </source>
</evidence>
<gene>
    <name evidence="3" type="ORF">PQ455_01105</name>
</gene>
<dbReference type="PANTHER" id="PTHR23028:SF131">
    <property type="entry name" value="BLR2367 PROTEIN"/>
    <property type="match status" value="1"/>
</dbReference>
<keyword evidence="3" id="KW-0808">Transferase</keyword>